<organism evidence="1 2">
    <name type="scientific">Trypanosoma vivax (strain Y486)</name>
    <dbReference type="NCBI Taxonomy" id="1055687"/>
    <lineage>
        <taxon>Eukaryota</taxon>
        <taxon>Discoba</taxon>
        <taxon>Euglenozoa</taxon>
        <taxon>Kinetoplastea</taxon>
        <taxon>Metakinetoplastina</taxon>
        <taxon>Trypanosomatida</taxon>
        <taxon>Trypanosomatidae</taxon>
        <taxon>Trypanosoma</taxon>
        <taxon>Duttonella</taxon>
    </lineage>
</organism>
<keyword evidence="2" id="KW-1185">Reference proteome</keyword>
<reference evidence="1 2" key="1">
    <citation type="journal article" date="2012" name="Proc. Natl. Acad. Sci. U.S.A.">
        <title>Antigenic diversity is generated by distinct evolutionary mechanisms in African trypanosome species.</title>
        <authorList>
            <person name="Jackson A.P."/>
            <person name="Berry A."/>
            <person name="Aslett M."/>
            <person name="Allison H.C."/>
            <person name="Burton P."/>
            <person name="Vavrova-Anderson J."/>
            <person name="Brown R."/>
            <person name="Browne H."/>
            <person name="Corton N."/>
            <person name="Hauser H."/>
            <person name="Gamble J."/>
            <person name="Gilderthorp R."/>
            <person name="Marcello L."/>
            <person name="McQuillan J."/>
            <person name="Otto T.D."/>
            <person name="Quail M.A."/>
            <person name="Sanders M.J."/>
            <person name="van Tonder A."/>
            <person name="Ginger M.L."/>
            <person name="Field M.C."/>
            <person name="Barry J.D."/>
            <person name="Hertz-Fowler C."/>
            <person name="Berriman M."/>
        </authorList>
    </citation>
    <scope>NUCLEOTIDE SEQUENCE</scope>
    <source>
        <strain evidence="1 2">Y486</strain>
    </source>
</reference>
<sequence>MTSIIGRAWACHNFTNFTHLSMASSRASPLVATSRHSKQFIVPPNLLISQSSNGMPSALWLLHRPDSVLGIVVSPQSDGPCSLSCDAAGHTDHRMRRVVRHLGSLPFRTTGTVPVGMPMAVHKNHLFGWCLDGAAAPLYAHTLSQLARLRSKRLKTLLPSNAIICRTHYEWDSWREASMEPGWSWYQADKEVANGILDGRMTFEDLRISATEVV</sequence>
<gene>
    <name evidence="1" type="ORF">TvY486_0016230</name>
</gene>
<accession>F9WMZ6</accession>
<dbReference type="AlphaFoldDB" id="F9WMZ6"/>
<proteinExistence type="predicted"/>
<evidence type="ECO:0000313" key="2">
    <source>
        <dbReference type="Proteomes" id="UP000009027"/>
    </source>
</evidence>
<name>F9WMZ6_TRYVY</name>
<protein>
    <submittedName>
        <fullName evidence="1">Uncharacterized protein</fullName>
    </submittedName>
</protein>
<dbReference type="EMBL" id="CAEX01002160">
    <property type="protein sequence ID" value="CCD18909.1"/>
    <property type="molecule type" value="Genomic_DNA"/>
</dbReference>
<dbReference type="Proteomes" id="UP000009027">
    <property type="component" value="Unassembled WGS sequence"/>
</dbReference>
<evidence type="ECO:0000313" key="1">
    <source>
        <dbReference type="EMBL" id="CCD18909.1"/>
    </source>
</evidence>
<dbReference type="VEuPathDB" id="TriTrypDB:TvY486_0016230"/>